<sequence length="44" mass="5257">MLICSELQKIPFPRGYKRILSESALKRLVHIVYSMFWLTTWITS</sequence>
<reference evidence="1" key="1">
    <citation type="submission" date="2014-09" db="EMBL/GenBank/DDBJ databases">
        <authorList>
            <person name="Magalhaes I.L.F."/>
            <person name="Oliveira U."/>
            <person name="Santos F.R."/>
            <person name="Vidigal T.H.D.A."/>
            <person name="Brescovit A.D."/>
            <person name="Santos A.J."/>
        </authorList>
    </citation>
    <scope>NUCLEOTIDE SEQUENCE</scope>
    <source>
        <tissue evidence="1">Shoot tissue taken approximately 20 cm above the soil surface</tissue>
    </source>
</reference>
<dbReference type="AlphaFoldDB" id="A0A0A9SW53"/>
<dbReference type="EMBL" id="GBRH01279315">
    <property type="protein sequence ID" value="JAD18580.1"/>
    <property type="molecule type" value="Transcribed_RNA"/>
</dbReference>
<evidence type="ECO:0000313" key="1">
    <source>
        <dbReference type="EMBL" id="JAD18580.1"/>
    </source>
</evidence>
<protein>
    <submittedName>
        <fullName evidence="1">Uncharacterized protein</fullName>
    </submittedName>
</protein>
<reference evidence="1" key="2">
    <citation type="journal article" date="2015" name="Data Brief">
        <title>Shoot transcriptome of the giant reed, Arundo donax.</title>
        <authorList>
            <person name="Barrero R.A."/>
            <person name="Guerrero F.D."/>
            <person name="Moolhuijzen P."/>
            <person name="Goolsby J.A."/>
            <person name="Tidwell J."/>
            <person name="Bellgard S.E."/>
            <person name="Bellgard M.I."/>
        </authorList>
    </citation>
    <scope>NUCLEOTIDE SEQUENCE</scope>
    <source>
        <tissue evidence="1">Shoot tissue taken approximately 20 cm above the soil surface</tissue>
    </source>
</reference>
<name>A0A0A9SW53_ARUDO</name>
<accession>A0A0A9SW53</accession>
<proteinExistence type="predicted"/>
<organism evidence="1">
    <name type="scientific">Arundo donax</name>
    <name type="common">Giant reed</name>
    <name type="synonym">Donax arundinaceus</name>
    <dbReference type="NCBI Taxonomy" id="35708"/>
    <lineage>
        <taxon>Eukaryota</taxon>
        <taxon>Viridiplantae</taxon>
        <taxon>Streptophyta</taxon>
        <taxon>Embryophyta</taxon>
        <taxon>Tracheophyta</taxon>
        <taxon>Spermatophyta</taxon>
        <taxon>Magnoliopsida</taxon>
        <taxon>Liliopsida</taxon>
        <taxon>Poales</taxon>
        <taxon>Poaceae</taxon>
        <taxon>PACMAD clade</taxon>
        <taxon>Arundinoideae</taxon>
        <taxon>Arundineae</taxon>
        <taxon>Arundo</taxon>
    </lineage>
</organism>